<keyword evidence="1" id="KW-0175">Coiled coil</keyword>
<gene>
    <name evidence="3" type="ORF">LIER_38777</name>
</gene>
<organism evidence="3 4">
    <name type="scientific">Lithospermum erythrorhizon</name>
    <name type="common">Purple gromwell</name>
    <name type="synonym">Lithospermum officinale var. erythrorhizon</name>
    <dbReference type="NCBI Taxonomy" id="34254"/>
    <lineage>
        <taxon>Eukaryota</taxon>
        <taxon>Viridiplantae</taxon>
        <taxon>Streptophyta</taxon>
        <taxon>Embryophyta</taxon>
        <taxon>Tracheophyta</taxon>
        <taxon>Spermatophyta</taxon>
        <taxon>Magnoliopsida</taxon>
        <taxon>eudicotyledons</taxon>
        <taxon>Gunneridae</taxon>
        <taxon>Pentapetalae</taxon>
        <taxon>asterids</taxon>
        <taxon>lamiids</taxon>
        <taxon>Boraginales</taxon>
        <taxon>Boraginaceae</taxon>
        <taxon>Boraginoideae</taxon>
        <taxon>Lithospermeae</taxon>
        <taxon>Lithospermum</taxon>
    </lineage>
</organism>
<feature type="compositionally biased region" description="Basic and acidic residues" evidence="2">
    <location>
        <begin position="328"/>
        <end position="337"/>
    </location>
</feature>
<evidence type="ECO:0000256" key="2">
    <source>
        <dbReference type="SAM" id="MobiDB-lite"/>
    </source>
</evidence>
<keyword evidence="4" id="KW-1185">Reference proteome</keyword>
<name>A0AAV3Q653_LITER</name>
<dbReference type="InterPro" id="IPR044696">
    <property type="entry name" value="WIP1/2/3"/>
</dbReference>
<dbReference type="EMBL" id="BAABME010020012">
    <property type="protein sequence ID" value="GAA0159038.1"/>
    <property type="molecule type" value="Genomic_DNA"/>
</dbReference>
<feature type="coiled-coil region" evidence="1">
    <location>
        <begin position="405"/>
        <end position="446"/>
    </location>
</feature>
<feature type="region of interest" description="Disordered" evidence="2">
    <location>
        <begin position="201"/>
        <end position="285"/>
    </location>
</feature>
<protein>
    <submittedName>
        <fullName evidence="3">Uncharacterized protein</fullName>
    </submittedName>
</protein>
<feature type="region of interest" description="Disordered" evidence="2">
    <location>
        <begin position="321"/>
        <end position="343"/>
    </location>
</feature>
<dbReference type="AlphaFoldDB" id="A0AAV3Q653"/>
<reference evidence="3 4" key="1">
    <citation type="submission" date="2024-01" db="EMBL/GenBank/DDBJ databases">
        <title>The complete chloroplast genome sequence of Lithospermum erythrorhizon: insights into the phylogenetic relationship among Boraginaceae species and the maternal lineages of purple gromwells.</title>
        <authorList>
            <person name="Okada T."/>
            <person name="Watanabe K."/>
        </authorList>
    </citation>
    <scope>NUCLEOTIDE SEQUENCE [LARGE SCALE GENOMIC DNA]</scope>
</reference>
<dbReference type="PANTHER" id="PTHR34562">
    <property type="entry name" value="WPP DOMAIN-INTERACTING PROTEIN 2"/>
    <property type="match status" value="1"/>
</dbReference>
<evidence type="ECO:0000256" key="1">
    <source>
        <dbReference type="SAM" id="Coils"/>
    </source>
</evidence>
<evidence type="ECO:0000313" key="4">
    <source>
        <dbReference type="Proteomes" id="UP001454036"/>
    </source>
</evidence>
<sequence>MDLDKENSGLESVLDNEVLAKNGNLVSGDDVLSKIENNGTGEGEHVSVETVKDSELGDLMPVMVTRGSDSGSPLVSPGTVKKGKGLRKWRRIKRDGIKEGNLNVDNSKFLKRGLSNAGVQPGKTAPLSSEMRQISEGSVSSSNEVLRNPGALLDGFGIIDGSGLVMAPVFAAGAVSENKEDSLSTAANVPKMRDGRPVIAGHVHDRNRAKSYSGKSSSGSVQKVQDKTMAGTSKKMRAGKVSLEKQNSYSSKESDSRSSNAILVQDNNHVANRGRLNGGSENYAGENGVQAHREANDQFRTSYGSNNGTEFEDVSQIEMSAGSSQGVEEEKREKQETSTDQDPLIASIHMLQSVQEALEEEVQKFKEIGNEDILATESRPSDWTYVNLEVNDQSSSGEDNCHRSLHDLESEVSSMKENAHLLKIKLEETTDLLNRKEADISELEARLGSRSTKEDMERVFLHDHVDVGAELESIFRGKIEAEVQYLTISKTIQDLRVASVDKISILEQQIASDKSQILKSAEKLESYREDVCPDETVKLQSNVCKYTLCFLLQLILLIVVLGLLSQPSPRSTEVVPT</sequence>
<proteinExistence type="predicted"/>
<dbReference type="Proteomes" id="UP001454036">
    <property type="component" value="Unassembled WGS sequence"/>
</dbReference>
<feature type="compositionally biased region" description="Low complexity" evidence="2">
    <location>
        <begin position="213"/>
        <end position="223"/>
    </location>
</feature>
<dbReference type="PANTHER" id="PTHR34562:SF8">
    <property type="entry name" value="WPP DOMAIN-INTERACTING PROTEIN 1"/>
    <property type="match status" value="1"/>
</dbReference>
<comment type="caution">
    <text evidence="3">The sequence shown here is derived from an EMBL/GenBank/DDBJ whole genome shotgun (WGS) entry which is preliminary data.</text>
</comment>
<accession>A0AAV3Q653</accession>
<feature type="compositionally biased region" description="Polar residues" evidence="2">
    <location>
        <begin position="260"/>
        <end position="270"/>
    </location>
</feature>
<evidence type="ECO:0000313" key="3">
    <source>
        <dbReference type="EMBL" id="GAA0159038.1"/>
    </source>
</evidence>